<dbReference type="Proteomes" id="UP000596661">
    <property type="component" value="Unassembled WGS sequence"/>
</dbReference>
<dbReference type="AlphaFoldDB" id="A0A803QS59"/>
<keyword evidence="3" id="KW-1185">Reference proteome</keyword>
<dbReference type="EnsemblPlants" id="evm.model.ctgX26.5">
    <property type="protein sequence ID" value="cds.evm.model.ctgX26.5"/>
    <property type="gene ID" value="evm.TU.ctgX26.5"/>
</dbReference>
<dbReference type="Gramene" id="evm.model.ctgX26.5">
    <property type="protein sequence ID" value="cds.evm.model.ctgX26.5"/>
    <property type="gene ID" value="evm.TU.ctgX26.5"/>
</dbReference>
<evidence type="ECO:0000313" key="3">
    <source>
        <dbReference type="Proteomes" id="UP000596661"/>
    </source>
</evidence>
<proteinExistence type="predicted"/>
<evidence type="ECO:0000256" key="1">
    <source>
        <dbReference type="SAM" id="MobiDB-lite"/>
    </source>
</evidence>
<feature type="compositionally biased region" description="Polar residues" evidence="1">
    <location>
        <begin position="53"/>
        <end position="62"/>
    </location>
</feature>
<reference evidence="2" key="1">
    <citation type="submission" date="2021-03" db="UniProtKB">
        <authorList>
            <consortium name="EnsemblPlants"/>
        </authorList>
    </citation>
    <scope>IDENTIFICATION</scope>
</reference>
<name>A0A803QS59_CANSA</name>
<protein>
    <submittedName>
        <fullName evidence="2">Uncharacterized protein</fullName>
    </submittedName>
</protein>
<evidence type="ECO:0000313" key="2">
    <source>
        <dbReference type="EnsemblPlants" id="cds.evm.model.ctgX26.5"/>
    </source>
</evidence>
<sequence length="108" mass="12526">RPPKTIAYVNEKKQLMEQPVEYEWLPSKCTACDMLGHSISNCNKGKPIIWKRNQQGSKNNAAEQEVRNNEIPMDSVKDFEKNVTDSKNTGWNVRGLHNVEKQREVFDH</sequence>
<accession>A0A803QS59</accession>
<organism evidence="2 3">
    <name type="scientific">Cannabis sativa</name>
    <name type="common">Hemp</name>
    <name type="synonym">Marijuana</name>
    <dbReference type="NCBI Taxonomy" id="3483"/>
    <lineage>
        <taxon>Eukaryota</taxon>
        <taxon>Viridiplantae</taxon>
        <taxon>Streptophyta</taxon>
        <taxon>Embryophyta</taxon>
        <taxon>Tracheophyta</taxon>
        <taxon>Spermatophyta</taxon>
        <taxon>Magnoliopsida</taxon>
        <taxon>eudicotyledons</taxon>
        <taxon>Gunneridae</taxon>
        <taxon>Pentapetalae</taxon>
        <taxon>rosids</taxon>
        <taxon>fabids</taxon>
        <taxon>Rosales</taxon>
        <taxon>Cannabaceae</taxon>
        <taxon>Cannabis</taxon>
    </lineage>
</organism>
<feature type="region of interest" description="Disordered" evidence="1">
    <location>
        <begin position="53"/>
        <end position="74"/>
    </location>
</feature>